<proteinExistence type="predicted"/>
<dbReference type="GO" id="GO:0005737">
    <property type="term" value="C:cytoplasm"/>
    <property type="evidence" value="ECO:0007669"/>
    <property type="project" value="UniProtKB-SubCell"/>
</dbReference>
<evidence type="ECO:0000256" key="1">
    <source>
        <dbReference type="ARBA" id="ARBA00004496"/>
    </source>
</evidence>
<dbReference type="InterPro" id="IPR001202">
    <property type="entry name" value="WW_dom"/>
</dbReference>
<dbReference type="AlphaFoldDB" id="A0A6G0WDK5"/>
<dbReference type="GO" id="GO:0005516">
    <property type="term" value="F:calmodulin binding"/>
    <property type="evidence" value="ECO:0007669"/>
    <property type="project" value="UniProtKB-KW"/>
</dbReference>
<name>A0A6G0WDK5_9STRA</name>
<comment type="subcellular location">
    <subcellularLocation>
        <location evidence="1">Cytoplasm</location>
    </subcellularLocation>
</comment>
<dbReference type="PROSITE" id="PS50020">
    <property type="entry name" value="WW_DOMAIN_2"/>
    <property type="match status" value="1"/>
</dbReference>
<evidence type="ECO:0000256" key="3">
    <source>
        <dbReference type="ARBA" id="ARBA00022737"/>
    </source>
</evidence>
<protein>
    <recommendedName>
        <fullName evidence="5">WW domain-containing protein</fullName>
    </recommendedName>
</protein>
<dbReference type="CDD" id="cd00201">
    <property type="entry name" value="WW"/>
    <property type="match status" value="1"/>
</dbReference>
<dbReference type="Pfam" id="PF00397">
    <property type="entry name" value="WW"/>
    <property type="match status" value="1"/>
</dbReference>
<dbReference type="SMART" id="SM00015">
    <property type="entry name" value="IQ"/>
    <property type="match status" value="15"/>
</dbReference>
<feature type="domain" description="WW" evidence="5">
    <location>
        <begin position="1012"/>
        <end position="1046"/>
    </location>
</feature>
<dbReference type="PANTHER" id="PTHR22706:SF1">
    <property type="entry name" value="ASSEMBLY FACTOR FOR SPINDLE MICROTUBULES"/>
    <property type="match status" value="1"/>
</dbReference>
<dbReference type="PROSITE" id="PS50096">
    <property type="entry name" value="IQ"/>
    <property type="match status" value="8"/>
</dbReference>
<dbReference type="Gene3D" id="3.40.1440.10">
    <property type="entry name" value="GIY-YIG endonuclease"/>
    <property type="match status" value="1"/>
</dbReference>
<keyword evidence="3" id="KW-0677">Repeat</keyword>
<dbReference type="GO" id="GO:0000278">
    <property type="term" value="P:mitotic cell cycle"/>
    <property type="evidence" value="ECO:0007669"/>
    <property type="project" value="TreeGrafter"/>
</dbReference>
<dbReference type="GO" id="GO:0051295">
    <property type="term" value="P:establishment of meiotic spindle localization"/>
    <property type="evidence" value="ECO:0007669"/>
    <property type="project" value="TreeGrafter"/>
</dbReference>
<dbReference type="GO" id="GO:0000922">
    <property type="term" value="C:spindle pole"/>
    <property type="evidence" value="ECO:0007669"/>
    <property type="project" value="TreeGrafter"/>
</dbReference>
<reference evidence="6 7" key="1">
    <citation type="submission" date="2019-07" db="EMBL/GenBank/DDBJ databases">
        <title>Genomics analysis of Aphanomyces spp. identifies a new class of oomycete effector associated with host adaptation.</title>
        <authorList>
            <person name="Gaulin E."/>
        </authorList>
    </citation>
    <scope>NUCLEOTIDE SEQUENCE [LARGE SCALE GENOMIC DNA]</scope>
    <source>
        <strain evidence="6 7">ATCC 201684</strain>
    </source>
</reference>
<dbReference type="GO" id="GO:0007051">
    <property type="term" value="P:spindle organization"/>
    <property type="evidence" value="ECO:0007669"/>
    <property type="project" value="TreeGrafter"/>
</dbReference>
<evidence type="ECO:0000256" key="4">
    <source>
        <dbReference type="ARBA" id="ARBA00022860"/>
    </source>
</evidence>
<dbReference type="PROSITE" id="PS01159">
    <property type="entry name" value="WW_DOMAIN_1"/>
    <property type="match status" value="1"/>
</dbReference>
<evidence type="ECO:0000313" key="6">
    <source>
        <dbReference type="EMBL" id="KAF0725571.1"/>
    </source>
</evidence>
<keyword evidence="2" id="KW-0963">Cytoplasm</keyword>
<dbReference type="InterPro" id="IPR035901">
    <property type="entry name" value="GIY-YIG_endonuc_sf"/>
</dbReference>
<dbReference type="SUPFAM" id="SSF51045">
    <property type="entry name" value="WW domain"/>
    <property type="match status" value="1"/>
</dbReference>
<keyword evidence="4" id="KW-0112">Calmodulin-binding</keyword>
<sequence>MKRIRGGEQPELVDFALDVVLQPHGRKPPPCRRPLQKDQIHRVQPLSSSFAKAKRFNDANNLALQDCNPRQPRRQFHNDKTEINAGIYMLRNHKTGHAFFGSTWDLANAESQNRQDLTLGTHVHQAMARTVQMYGWRGDISFHVLERIPTRPDFAFRELEERLETRLVHHMRRIKHVHASQVYDTWRRANLDVAWRQWTLSVHAECAAEHMAAAAEIQCLVRRWTAACRVRHCRRTRAATQIQRLVRGVVARMAVQMRRETMAAAIIYRAMRFFKDRMHWRRQKQAARRIQRIWRLSLARIELKRRCDRRRRAVAALKLARSLKFVFRAHRARTKRMMRRRTQAAGVLQRLWRGVLGRQRAAVAHSKRQADRRRDRAAFSIQDTFHVYQVRKFQWATWQLVGQCRSATRLCRAWRAYVLRKFAWTAERALLCCRMCARLVRALRANVWRQKIARWCRACLETLAAISIQRLARGYVVRAHVVPQRRRWRSANVIGAWFRAMQWRHAMHFLVKSKCACRIQAAFRAFVERRRFQAWKDSWRCDRAALTIQCAYRVYKAKRRVHFKRWLLNEATPCMECREAVATIYVLALHVQMCASCAETLAASAAAETILPLALYQKLQVHATTLAATYRGHAARQLLRHGACSVCATRAKTMVCLTCLPPTNKFCRSCCAITHALPYNRRHEQWTIDAMERRTRAATRIQARARVYLERATLSTLAAHRAMEQKHAATSIQSQWRARQARHLAAIAKEKHALEEIQRRAQAGAVLHRVYLGHRGRMEAADRRGRRNAAIKIQAVVRGRAARCVARQERQQRTQAAQELATLGIQCAWRQRQARMEYRRHRDFLAARRIQCAWRCFAARRQLAARQIACELQVQAAIARMHERRKLRAVVQIQSQYRRRRDLRVAVAKRLALTAQRRQVAQARAQWTESMAARRLGRAYRRHLATLNANATTIQRHVRRHWRHLANLRFQAHLAALQRMNAVVTLQCFGRCIAARRILASLKAEVRQSGGGQSAAAWIEYFDETTGWPYYVNAATEESSWTPPPSRAAIWMATWDTTYQAYYFTHATTLQVSWTLVGGGGDFGDRGAVSLDQNKA</sequence>
<comment type="caution">
    <text evidence="6">The sequence shown here is derived from an EMBL/GenBank/DDBJ whole genome shotgun (WGS) entry which is preliminary data.</text>
</comment>
<gene>
    <name evidence="6" type="ORF">Ae201684_015904</name>
</gene>
<keyword evidence="7" id="KW-1185">Reference proteome</keyword>
<evidence type="ECO:0000259" key="5">
    <source>
        <dbReference type="PROSITE" id="PS50020"/>
    </source>
</evidence>
<dbReference type="Proteomes" id="UP000481153">
    <property type="component" value="Unassembled WGS sequence"/>
</dbReference>
<dbReference type="InterPro" id="IPR000048">
    <property type="entry name" value="IQ_motif_EF-hand-BS"/>
</dbReference>
<dbReference type="InterPro" id="IPR036020">
    <property type="entry name" value="WW_dom_sf"/>
</dbReference>
<evidence type="ECO:0000313" key="7">
    <source>
        <dbReference type="Proteomes" id="UP000481153"/>
    </source>
</evidence>
<dbReference type="EMBL" id="VJMJ01000237">
    <property type="protein sequence ID" value="KAF0725571.1"/>
    <property type="molecule type" value="Genomic_DNA"/>
</dbReference>
<organism evidence="6 7">
    <name type="scientific">Aphanomyces euteiches</name>
    <dbReference type="NCBI Taxonomy" id="100861"/>
    <lineage>
        <taxon>Eukaryota</taxon>
        <taxon>Sar</taxon>
        <taxon>Stramenopiles</taxon>
        <taxon>Oomycota</taxon>
        <taxon>Saprolegniomycetes</taxon>
        <taxon>Saprolegniales</taxon>
        <taxon>Verrucalvaceae</taxon>
        <taxon>Aphanomyces</taxon>
    </lineage>
</organism>
<dbReference type="Pfam" id="PF00612">
    <property type="entry name" value="IQ"/>
    <property type="match status" value="6"/>
</dbReference>
<dbReference type="SMART" id="SM00456">
    <property type="entry name" value="WW"/>
    <property type="match status" value="1"/>
</dbReference>
<dbReference type="Gene3D" id="1.20.5.190">
    <property type="match status" value="2"/>
</dbReference>
<dbReference type="Gene3D" id="2.20.70.10">
    <property type="match status" value="1"/>
</dbReference>
<dbReference type="PANTHER" id="PTHR22706">
    <property type="entry name" value="ASSEMBLY FACTOR FOR SPINDLE MICROTUBULES"/>
    <property type="match status" value="1"/>
</dbReference>
<accession>A0A6G0WDK5</accession>
<evidence type="ECO:0000256" key="2">
    <source>
        <dbReference type="ARBA" id="ARBA00022490"/>
    </source>
</evidence>
<dbReference type="VEuPathDB" id="FungiDB:AeMF1_021160"/>
<dbReference type="InterPro" id="IPR051185">
    <property type="entry name" value="ASPM"/>
</dbReference>